<dbReference type="AlphaFoldDB" id="A0A094PQW9"/>
<sequence length="34" mass="3808">MLARLTIDLDTFGLKRGGVKVKSRFSPFLKVLLS</sequence>
<gene>
    <name evidence="1" type="ORF">GM50_20540</name>
</gene>
<proteinExistence type="predicted"/>
<name>A0A094PQW9_9ZZZZ</name>
<organism evidence="1">
    <name type="scientific">freshwater metagenome</name>
    <dbReference type="NCBI Taxonomy" id="449393"/>
    <lineage>
        <taxon>unclassified sequences</taxon>
        <taxon>metagenomes</taxon>
        <taxon>ecological metagenomes</taxon>
    </lineage>
</organism>
<reference evidence="1" key="1">
    <citation type="submission" date="2014-05" db="EMBL/GenBank/DDBJ databases">
        <title>Key roles for freshwater Actinobacteria revealed by deep metagenomic sequencing.</title>
        <authorList>
            <person name="Ghai R."/>
            <person name="Mizuno C.M."/>
            <person name="Picazo A."/>
            <person name="Camacho A."/>
            <person name="Rodriguez-Valera F."/>
        </authorList>
    </citation>
    <scope>NUCLEOTIDE SEQUENCE</scope>
</reference>
<dbReference type="EMBL" id="JNSK01000139">
    <property type="protein sequence ID" value="KGA14165.1"/>
    <property type="molecule type" value="Genomic_DNA"/>
</dbReference>
<evidence type="ECO:0000313" key="1">
    <source>
        <dbReference type="EMBL" id="KGA14165.1"/>
    </source>
</evidence>
<comment type="caution">
    <text evidence="1">The sequence shown here is derived from an EMBL/GenBank/DDBJ whole genome shotgun (WGS) entry which is preliminary data.</text>
</comment>
<accession>A0A094PQW9</accession>
<protein>
    <submittedName>
        <fullName evidence="1">Uncharacterized protein</fullName>
    </submittedName>
</protein>